<keyword evidence="3" id="KW-1185">Reference proteome</keyword>
<feature type="compositionally biased region" description="Basic and acidic residues" evidence="1">
    <location>
        <begin position="135"/>
        <end position="150"/>
    </location>
</feature>
<dbReference type="AlphaFoldDB" id="A0AAW1BX64"/>
<gene>
    <name evidence="2" type="ORF">NXF25_005389</name>
</gene>
<sequence length="164" mass="18047">MCSQFKGAELISLSTIQEKNWVAKIISENIWLHAVGPAFFPKRMLSTVEKKITQRVLTDIEELCLQMLPGEGHLVTVPCSDNASWICKAPLAFIPVDAPEKCDCCRLLLRSAKGRPSLQSRLCSPASLLATGNSAKREPWPRANHTRRETSPPPLLPVPAASGY</sequence>
<name>A0AAW1BX64_CROAD</name>
<evidence type="ECO:0000313" key="3">
    <source>
        <dbReference type="Proteomes" id="UP001474421"/>
    </source>
</evidence>
<dbReference type="SUPFAM" id="SSF56436">
    <property type="entry name" value="C-type lectin-like"/>
    <property type="match status" value="1"/>
</dbReference>
<accession>A0AAW1BX64</accession>
<dbReference type="Proteomes" id="UP001474421">
    <property type="component" value="Unassembled WGS sequence"/>
</dbReference>
<evidence type="ECO:0000256" key="1">
    <source>
        <dbReference type="SAM" id="MobiDB-lite"/>
    </source>
</evidence>
<evidence type="ECO:0000313" key="2">
    <source>
        <dbReference type="EMBL" id="KAK9406615.1"/>
    </source>
</evidence>
<organism evidence="2 3">
    <name type="scientific">Crotalus adamanteus</name>
    <name type="common">Eastern diamondback rattlesnake</name>
    <dbReference type="NCBI Taxonomy" id="8729"/>
    <lineage>
        <taxon>Eukaryota</taxon>
        <taxon>Metazoa</taxon>
        <taxon>Chordata</taxon>
        <taxon>Craniata</taxon>
        <taxon>Vertebrata</taxon>
        <taxon>Euteleostomi</taxon>
        <taxon>Lepidosauria</taxon>
        <taxon>Squamata</taxon>
        <taxon>Bifurcata</taxon>
        <taxon>Unidentata</taxon>
        <taxon>Episquamata</taxon>
        <taxon>Toxicofera</taxon>
        <taxon>Serpentes</taxon>
        <taxon>Colubroidea</taxon>
        <taxon>Viperidae</taxon>
        <taxon>Crotalinae</taxon>
        <taxon>Crotalus</taxon>
    </lineage>
</organism>
<feature type="region of interest" description="Disordered" evidence="1">
    <location>
        <begin position="134"/>
        <end position="164"/>
    </location>
</feature>
<dbReference type="InterPro" id="IPR016187">
    <property type="entry name" value="CTDL_fold"/>
</dbReference>
<protein>
    <submittedName>
        <fullName evidence="2">Uncharacterized protein</fullName>
    </submittedName>
</protein>
<dbReference type="EMBL" id="JAOTOJ010000002">
    <property type="protein sequence ID" value="KAK9406615.1"/>
    <property type="molecule type" value="Genomic_DNA"/>
</dbReference>
<comment type="caution">
    <text evidence="2">The sequence shown here is derived from an EMBL/GenBank/DDBJ whole genome shotgun (WGS) entry which is preliminary data.</text>
</comment>
<reference evidence="2 3" key="1">
    <citation type="journal article" date="2024" name="Proc. Natl. Acad. Sci. U.S.A.">
        <title>The genetic regulatory architecture and epigenomic basis for age-related changes in rattlesnake venom.</title>
        <authorList>
            <person name="Hogan M.P."/>
            <person name="Holding M.L."/>
            <person name="Nystrom G.S."/>
            <person name="Colston T.J."/>
            <person name="Bartlett D.A."/>
            <person name="Mason A.J."/>
            <person name="Ellsworth S.A."/>
            <person name="Rautsaw R.M."/>
            <person name="Lawrence K.C."/>
            <person name="Strickland J.L."/>
            <person name="He B."/>
            <person name="Fraser P."/>
            <person name="Margres M.J."/>
            <person name="Gilbert D.M."/>
            <person name="Gibbs H.L."/>
            <person name="Parkinson C.L."/>
            <person name="Rokyta D.R."/>
        </authorList>
    </citation>
    <scope>NUCLEOTIDE SEQUENCE [LARGE SCALE GENOMIC DNA]</scope>
    <source>
        <strain evidence="2">DRR0105</strain>
    </source>
</reference>
<proteinExistence type="predicted"/>